<dbReference type="AlphaFoldDB" id="A0ABD3IHK9"/>
<dbReference type="SUPFAM" id="SSF75217">
    <property type="entry name" value="alpha/beta knot"/>
    <property type="match status" value="1"/>
</dbReference>
<comment type="caution">
    <text evidence="5">The sequence shown here is derived from an EMBL/GenBank/DDBJ whole genome shotgun (WGS) entry which is preliminary data.</text>
</comment>
<feature type="compositionally biased region" description="Basic and acidic residues" evidence="3">
    <location>
        <begin position="271"/>
        <end position="284"/>
    </location>
</feature>
<feature type="region of interest" description="Disordered" evidence="3">
    <location>
        <begin position="262"/>
        <end position="340"/>
    </location>
</feature>
<protein>
    <recommendedName>
        <fullName evidence="4">tRNA/rRNA methyltransferase SpoU type domain-containing protein</fullName>
    </recommendedName>
</protein>
<reference evidence="5 6" key="1">
    <citation type="submission" date="2024-09" db="EMBL/GenBank/DDBJ databases">
        <title>Chromosome-scale assembly of Riccia sorocarpa.</title>
        <authorList>
            <person name="Paukszto L."/>
        </authorList>
    </citation>
    <scope>NUCLEOTIDE SEQUENCE [LARGE SCALE GENOMIC DNA]</scope>
    <source>
        <strain evidence="5">LP-2024</strain>
        <tissue evidence="5">Aerial parts of the thallus</tissue>
    </source>
</reference>
<evidence type="ECO:0000313" key="5">
    <source>
        <dbReference type="EMBL" id="KAL3701920.1"/>
    </source>
</evidence>
<dbReference type="EMBL" id="JBJQOH010000001">
    <property type="protein sequence ID" value="KAL3701920.1"/>
    <property type="molecule type" value="Genomic_DNA"/>
</dbReference>
<dbReference type="Pfam" id="PF00588">
    <property type="entry name" value="SpoU_methylase"/>
    <property type="match status" value="1"/>
</dbReference>
<sequence length="340" mass="37133">MSSVEPPSNEKAVILKQLQADVPSSPLVGLLRNRLTMDSESASADVDHGATCQRDCTEIRPTMTGSVGEGRISEVRESGGNDEEKSREESPSRFESYVLVHNVAKRHNLGTIARSATAFGVMELILVGRKDFNAFGSHGASLHVQFRHFHTLPEAALYLKAKNVDICGVEIVDGAKAVHKHPFTRSTCFLLGNEGTGLSKKEMEICDFFVYIPQCGAGTASLNVTVAGSIVLHHFAVWAGFEEREREGHKFVVAERPVRRTPRNVVGDDPNEVKERRRQQKAEEGSDDWLLCDADALDENAESGITSDAEQTTASVEFPTNRNGSNRKVSSGGLFSPQNP</sequence>
<keyword evidence="2" id="KW-0808">Transferase</keyword>
<proteinExistence type="predicted"/>
<dbReference type="GO" id="GO:0008168">
    <property type="term" value="F:methyltransferase activity"/>
    <property type="evidence" value="ECO:0007669"/>
    <property type="project" value="UniProtKB-KW"/>
</dbReference>
<feature type="compositionally biased region" description="Basic and acidic residues" evidence="3">
    <location>
        <begin position="71"/>
        <end position="91"/>
    </location>
</feature>
<evidence type="ECO:0000256" key="3">
    <source>
        <dbReference type="SAM" id="MobiDB-lite"/>
    </source>
</evidence>
<dbReference type="InterPro" id="IPR029026">
    <property type="entry name" value="tRNA_m1G_MTases_N"/>
</dbReference>
<feature type="domain" description="tRNA/rRNA methyltransferase SpoU type" evidence="4">
    <location>
        <begin position="97"/>
        <end position="233"/>
    </location>
</feature>
<accession>A0ABD3IHK9</accession>
<dbReference type="Proteomes" id="UP001633002">
    <property type="component" value="Unassembled WGS sequence"/>
</dbReference>
<evidence type="ECO:0000256" key="2">
    <source>
        <dbReference type="ARBA" id="ARBA00022679"/>
    </source>
</evidence>
<keyword evidence="1" id="KW-0489">Methyltransferase</keyword>
<dbReference type="InterPro" id="IPR051259">
    <property type="entry name" value="rRNA_Methyltransferase"/>
</dbReference>
<dbReference type="InterPro" id="IPR001537">
    <property type="entry name" value="SpoU_MeTrfase"/>
</dbReference>
<evidence type="ECO:0000256" key="1">
    <source>
        <dbReference type="ARBA" id="ARBA00022603"/>
    </source>
</evidence>
<dbReference type="InterPro" id="IPR029028">
    <property type="entry name" value="Alpha/beta_knot_MTases"/>
</dbReference>
<name>A0ABD3IHK9_9MARC</name>
<keyword evidence="6" id="KW-1185">Reference proteome</keyword>
<dbReference type="CDD" id="cd18096">
    <property type="entry name" value="SpoU-like"/>
    <property type="match status" value="1"/>
</dbReference>
<dbReference type="PANTHER" id="PTHR43191:SF7">
    <property type="entry name" value="OBP33PEP LIKE PROTEIN"/>
    <property type="match status" value="1"/>
</dbReference>
<organism evidence="5 6">
    <name type="scientific">Riccia sorocarpa</name>
    <dbReference type="NCBI Taxonomy" id="122646"/>
    <lineage>
        <taxon>Eukaryota</taxon>
        <taxon>Viridiplantae</taxon>
        <taxon>Streptophyta</taxon>
        <taxon>Embryophyta</taxon>
        <taxon>Marchantiophyta</taxon>
        <taxon>Marchantiopsida</taxon>
        <taxon>Marchantiidae</taxon>
        <taxon>Marchantiales</taxon>
        <taxon>Ricciaceae</taxon>
        <taxon>Riccia</taxon>
    </lineage>
</organism>
<feature type="region of interest" description="Disordered" evidence="3">
    <location>
        <begin position="62"/>
        <end position="91"/>
    </location>
</feature>
<evidence type="ECO:0000259" key="4">
    <source>
        <dbReference type="Pfam" id="PF00588"/>
    </source>
</evidence>
<gene>
    <name evidence="5" type="ORF">R1sor_019942</name>
</gene>
<evidence type="ECO:0000313" key="6">
    <source>
        <dbReference type="Proteomes" id="UP001633002"/>
    </source>
</evidence>
<dbReference type="GO" id="GO:0032259">
    <property type="term" value="P:methylation"/>
    <property type="evidence" value="ECO:0007669"/>
    <property type="project" value="UniProtKB-KW"/>
</dbReference>
<dbReference type="Gene3D" id="3.40.1280.10">
    <property type="match status" value="1"/>
</dbReference>
<feature type="compositionally biased region" description="Polar residues" evidence="3">
    <location>
        <begin position="303"/>
        <end position="329"/>
    </location>
</feature>
<dbReference type="PANTHER" id="PTHR43191">
    <property type="entry name" value="RRNA METHYLTRANSFERASE 3"/>
    <property type="match status" value="1"/>
</dbReference>